<evidence type="ECO:0000313" key="1">
    <source>
        <dbReference type="EMBL" id="ETR71734.1"/>
    </source>
</evidence>
<name>A0A1V1PAD0_9BACT</name>
<accession>A0A1V1PAD0</accession>
<sequence length="239" mass="27769">MDFIDKIYYIGKRGIGALEFFSQNDTNNYSFELMIDTPIIMKDIIQTLQIILDKGKSINHRTAGWSVPYYKKVQIHKIFDGGWSVLQLLNDTEKMTYKKLLINSIDDIFPQGHVYRNNDFCLFVAKNKKTIVISSIEETENKFFVNNNDDYILQISSFYAEDNFPVSMYVTPKFSSLYCKNCTQKNICTEGIVSPRLDLNGILRLCLLRPNVNIDLKKIVLLPVKDKLKEIKSFLEVYN</sequence>
<evidence type="ECO:0000313" key="2">
    <source>
        <dbReference type="Proteomes" id="UP000189670"/>
    </source>
</evidence>
<dbReference type="Proteomes" id="UP000189670">
    <property type="component" value="Unassembled WGS sequence"/>
</dbReference>
<comment type="caution">
    <text evidence="1">The sequence shown here is derived from an EMBL/GenBank/DDBJ whole genome shotgun (WGS) entry which is preliminary data.</text>
</comment>
<dbReference type="AlphaFoldDB" id="A0A1V1PAD0"/>
<gene>
    <name evidence="1" type="ORF">OMM_02274</name>
</gene>
<reference evidence="2" key="1">
    <citation type="submission" date="2012-11" db="EMBL/GenBank/DDBJ databases">
        <authorList>
            <person name="Lucero-Rivera Y.E."/>
            <person name="Tovar-Ramirez D."/>
        </authorList>
    </citation>
    <scope>NUCLEOTIDE SEQUENCE [LARGE SCALE GENOMIC DNA]</scope>
    <source>
        <strain evidence="2">Araruama</strain>
    </source>
</reference>
<dbReference type="EMBL" id="ATBP01000229">
    <property type="protein sequence ID" value="ETR71734.1"/>
    <property type="molecule type" value="Genomic_DNA"/>
</dbReference>
<proteinExistence type="predicted"/>
<protein>
    <submittedName>
        <fullName evidence="1">Uncharacterized protein</fullName>
    </submittedName>
</protein>
<organism evidence="1 2">
    <name type="scientific">Candidatus Magnetoglobus multicellularis str. Araruama</name>
    <dbReference type="NCBI Taxonomy" id="890399"/>
    <lineage>
        <taxon>Bacteria</taxon>
        <taxon>Pseudomonadati</taxon>
        <taxon>Thermodesulfobacteriota</taxon>
        <taxon>Desulfobacteria</taxon>
        <taxon>Desulfobacterales</taxon>
        <taxon>Desulfobacteraceae</taxon>
        <taxon>Candidatus Magnetoglobus</taxon>
    </lineage>
</organism>